<proteinExistence type="inferred from homology"/>
<feature type="domain" description="Conserved oligomeric Golgi complex subunit 3 N-terminal" evidence="9">
    <location>
        <begin position="3"/>
        <end position="121"/>
    </location>
</feature>
<keyword evidence="7" id="KW-0472">Membrane</keyword>
<reference evidence="11" key="2">
    <citation type="submission" date="2022-10" db="EMBL/GenBank/DDBJ databases">
        <authorList>
            <consortium name="ENA_rothamsted_submissions"/>
            <consortium name="culmorum"/>
            <person name="King R."/>
        </authorList>
    </citation>
    <scope>NUCLEOTIDE SEQUENCE</scope>
</reference>
<dbReference type="InterPro" id="IPR048320">
    <property type="entry name" value="COG3_N"/>
</dbReference>
<dbReference type="InterPro" id="IPR048685">
    <property type="entry name" value="COG3_C"/>
</dbReference>
<evidence type="ECO:0000313" key="12">
    <source>
        <dbReference type="Proteomes" id="UP001153714"/>
    </source>
</evidence>
<dbReference type="GO" id="GO:0006886">
    <property type="term" value="P:intracellular protein transport"/>
    <property type="evidence" value="ECO:0007669"/>
    <property type="project" value="InterPro"/>
</dbReference>
<dbReference type="InterPro" id="IPR007265">
    <property type="entry name" value="COG_su3"/>
</dbReference>
<evidence type="ECO:0000259" key="10">
    <source>
        <dbReference type="Pfam" id="PF20671"/>
    </source>
</evidence>
<comment type="similarity">
    <text evidence="2">Belongs to the COG3 family.</text>
</comment>
<keyword evidence="5" id="KW-0653">Protein transport</keyword>
<dbReference type="OrthoDB" id="296793at2759"/>
<feature type="domain" description="Conserved oligomeric Golgi complex subunit 3 C-terminal" evidence="10">
    <location>
        <begin position="146"/>
        <end position="255"/>
    </location>
</feature>
<sequence length="260" mass="29304">MADLNKLSEQYELVSNKTNALHKMSEQLLADQNKLSSIGDNIKQKLHYFTQVEHLSQRLNSPTMSVNSESFFIVLAKIDECLEYMKTNSGFKESHTYLVKYRHLQSRAISLIRSYVNHVLDHATEQVLTTNEEDSTDQEAMETAYAVYFGKFQAAAPKLRMVISEVESRAENNAEYASLLNELQREYCARRWRVSGAGVGAALASAGATHAREHAALARAATGLLAHACRDECALYAHMFRTPSPARESVYRTIEQKTLH</sequence>
<evidence type="ECO:0000259" key="9">
    <source>
        <dbReference type="Pfam" id="PF04136"/>
    </source>
</evidence>
<name>A0A9N9RIM6_9NEOP</name>
<comment type="subcellular location">
    <subcellularLocation>
        <location evidence="1">Golgi apparatus membrane</location>
        <topology evidence="1">Peripheral membrane protein</topology>
    </subcellularLocation>
</comment>
<dbReference type="GO" id="GO:0007030">
    <property type="term" value="P:Golgi organization"/>
    <property type="evidence" value="ECO:0007669"/>
    <property type="project" value="TreeGrafter"/>
</dbReference>
<keyword evidence="6" id="KW-0333">Golgi apparatus</keyword>
<evidence type="ECO:0000313" key="11">
    <source>
        <dbReference type="EMBL" id="CAG9796963.1"/>
    </source>
</evidence>
<keyword evidence="4" id="KW-0813">Transport</keyword>
<dbReference type="GO" id="GO:0006891">
    <property type="term" value="P:intra-Golgi vesicle-mediated transport"/>
    <property type="evidence" value="ECO:0007669"/>
    <property type="project" value="TreeGrafter"/>
</dbReference>
<evidence type="ECO:0000256" key="4">
    <source>
        <dbReference type="ARBA" id="ARBA00022448"/>
    </source>
</evidence>
<evidence type="ECO:0000256" key="3">
    <source>
        <dbReference type="ARBA" id="ARBA00020976"/>
    </source>
</evidence>
<dbReference type="Pfam" id="PF20671">
    <property type="entry name" value="COG3_C"/>
    <property type="match status" value="1"/>
</dbReference>
<gene>
    <name evidence="11" type="ORF">DIATSA_LOCUS14105</name>
</gene>
<accession>A0A9N9RIM6</accession>
<dbReference type="EMBL" id="OU893340">
    <property type="protein sequence ID" value="CAG9796963.1"/>
    <property type="molecule type" value="Genomic_DNA"/>
</dbReference>
<dbReference type="PANTHER" id="PTHR13302">
    <property type="entry name" value="CONSERVED OLIGOMERIC GOLGI COMPLEX COMPONENT 3"/>
    <property type="match status" value="1"/>
</dbReference>
<protein>
    <recommendedName>
        <fullName evidence="3">Conserved oligomeric Golgi complex subunit 3</fullName>
    </recommendedName>
    <alternativeName>
        <fullName evidence="8">Component of oligomeric Golgi complex 3</fullName>
    </alternativeName>
</protein>
<dbReference type="Pfam" id="PF04136">
    <property type="entry name" value="COG3_N"/>
    <property type="match status" value="1"/>
</dbReference>
<dbReference type="GO" id="GO:0017119">
    <property type="term" value="C:Golgi transport complex"/>
    <property type="evidence" value="ECO:0007669"/>
    <property type="project" value="TreeGrafter"/>
</dbReference>
<evidence type="ECO:0000256" key="2">
    <source>
        <dbReference type="ARBA" id="ARBA00009936"/>
    </source>
</evidence>
<dbReference type="GO" id="GO:0000139">
    <property type="term" value="C:Golgi membrane"/>
    <property type="evidence" value="ECO:0007669"/>
    <property type="project" value="UniProtKB-SubCell"/>
</dbReference>
<dbReference type="Proteomes" id="UP001153714">
    <property type="component" value="Chromosome 9"/>
</dbReference>
<evidence type="ECO:0000256" key="5">
    <source>
        <dbReference type="ARBA" id="ARBA00022927"/>
    </source>
</evidence>
<dbReference type="AlphaFoldDB" id="A0A9N9RIM6"/>
<keyword evidence="12" id="KW-1185">Reference proteome</keyword>
<organism evidence="11 12">
    <name type="scientific">Diatraea saccharalis</name>
    <name type="common">sugarcane borer</name>
    <dbReference type="NCBI Taxonomy" id="40085"/>
    <lineage>
        <taxon>Eukaryota</taxon>
        <taxon>Metazoa</taxon>
        <taxon>Ecdysozoa</taxon>
        <taxon>Arthropoda</taxon>
        <taxon>Hexapoda</taxon>
        <taxon>Insecta</taxon>
        <taxon>Pterygota</taxon>
        <taxon>Neoptera</taxon>
        <taxon>Endopterygota</taxon>
        <taxon>Lepidoptera</taxon>
        <taxon>Glossata</taxon>
        <taxon>Ditrysia</taxon>
        <taxon>Pyraloidea</taxon>
        <taxon>Crambidae</taxon>
        <taxon>Crambinae</taxon>
        <taxon>Diatraea</taxon>
    </lineage>
</organism>
<evidence type="ECO:0000256" key="7">
    <source>
        <dbReference type="ARBA" id="ARBA00023136"/>
    </source>
</evidence>
<evidence type="ECO:0000256" key="8">
    <source>
        <dbReference type="ARBA" id="ARBA00031339"/>
    </source>
</evidence>
<reference evidence="11" key="1">
    <citation type="submission" date="2021-12" db="EMBL/GenBank/DDBJ databases">
        <authorList>
            <person name="King R."/>
        </authorList>
    </citation>
    <scope>NUCLEOTIDE SEQUENCE</scope>
</reference>
<evidence type="ECO:0000256" key="6">
    <source>
        <dbReference type="ARBA" id="ARBA00023034"/>
    </source>
</evidence>
<evidence type="ECO:0000256" key="1">
    <source>
        <dbReference type="ARBA" id="ARBA00004395"/>
    </source>
</evidence>
<dbReference type="PANTHER" id="PTHR13302:SF8">
    <property type="entry name" value="CONSERVED OLIGOMERIC GOLGI COMPLEX SUBUNIT 3"/>
    <property type="match status" value="1"/>
</dbReference>
<dbReference type="GO" id="GO:0005801">
    <property type="term" value="C:cis-Golgi network"/>
    <property type="evidence" value="ECO:0007669"/>
    <property type="project" value="InterPro"/>
</dbReference>